<keyword evidence="1" id="KW-0540">Nuclease</keyword>
<dbReference type="Gene3D" id="3.60.10.10">
    <property type="entry name" value="Endonuclease/exonuclease/phosphatase"/>
    <property type="match status" value="1"/>
</dbReference>
<protein>
    <submittedName>
        <fullName evidence="1">Endonuclease/Exonuclease/phosphatase family</fullName>
    </submittedName>
</protein>
<keyword evidence="1" id="KW-0269">Exonuclease</keyword>
<organism evidence="1">
    <name type="scientific">Streptococcus pneumoniae</name>
    <dbReference type="NCBI Taxonomy" id="1313"/>
    <lineage>
        <taxon>Bacteria</taxon>
        <taxon>Bacillati</taxon>
        <taxon>Bacillota</taxon>
        <taxon>Bacilli</taxon>
        <taxon>Lactobacillales</taxon>
        <taxon>Streptococcaceae</taxon>
        <taxon>Streptococcus</taxon>
    </lineage>
</organism>
<gene>
    <name evidence="1" type="ORF">SAMEA3206931_00130</name>
</gene>
<dbReference type="GO" id="GO:0004527">
    <property type="term" value="F:exonuclease activity"/>
    <property type="evidence" value="ECO:0007669"/>
    <property type="project" value="UniProtKB-KW"/>
</dbReference>
<name>A0A4J2CAF3_STREE</name>
<dbReference type="EMBL" id="CAATIA010000001">
    <property type="protein sequence ID" value="VNQ38415.1"/>
    <property type="molecule type" value="Genomic_DNA"/>
</dbReference>
<proteinExistence type="predicted"/>
<reference evidence="1" key="1">
    <citation type="submission" date="2019-04" db="EMBL/GenBank/DDBJ databases">
        <authorList>
            <consortium name="Pathogen Informatics"/>
        </authorList>
    </citation>
    <scope>NUCLEOTIDE SEQUENCE</scope>
    <source>
        <strain evidence="1">GPSC22</strain>
    </source>
</reference>
<keyword evidence="1" id="KW-0255">Endonuclease</keyword>
<dbReference type="GO" id="GO:0004519">
    <property type="term" value="F:endonuclease activity"/>
    <property type="evidence" value="ECO:0007669"/>
    <property type="project" value="UniProtKB-KW"/>
</dbReference>
<dbReference type="SUPFAM" id="SSF56219">
    <property type="entry name" value="DNase I-like"/>
    <property type="match status" value="1"/>
</dbReference>
<accession>A0A4J2CAF3</accession>
<evidence type="ECO:0000313" key="1">
    <source>
        <dbReference type="EMBL" id="VNQ38415.1"/>
    </source>
</evidence>
<sequence>MKILNININDFGGPENHRENFKNKFGNGKYIQEWDKLDKKETINSFISKIDEYKPDIIIIQEYDINSTECQDIFVPLMRKKGYIPKSVPVKSKKRPSMTVFFVKNGLGDEDISTGHDLNGRAYAIQVNDLVIYGTHVPPSGKVVSFWKEINNFVQRFKNNKLLLIGDFNTVNFKNNKALDNLLENPIHKIHKIWSHEGCNIPGDYVLANFDINQDGIDYFATKTITDHEFGVIITTD</sequence>
<dbReference type="AlphaFoldDB" id="A0A4J2CAF3"/>
<dbReference type="InterPro" id="IPR036691">
    <property type="entry name" value="Endo/exonu/phosph_ase_sf"/>
</dbReference>
<keyword evidence="1" id="KW-0378">Hydrolase</keyword>